<comment type="similarity">
    <text evidence="1">Belongs to the ADISSP family.</text>
</comment>
<keyword evidence="3" id="KW-1185">Reference proteome</keyword>
<evidence type="ECO:0000256" key="1">
    <source>
        <dbReference type="ARBA" id="ARBA00035018"/>
    </source>
</evidence>
<dbReference type="PANTHER" id="PTHR13287:SF2">
    <property type="entry name" value="ADIPOSE-SECRETED SIGNALING PROTEIN"/>
    <property type="match status" value="1"/>
</dbReference>
<sequence length="194" mass="22339">MTTFSLRFSDFWQLEDKVKFLKYPDTVLPENLKLEKNIGEMEHQHLAVSMSNAKVEDEVTNLGIVCQIFMIHHRYEVSFVFHSWETAGLLAVRNQNPPNLNLRVTDLCPVEGEHEGPEIPYQITLELIAYKEKLLREQVLLEACGNSIFIITLLLHARVLGKGKGTPFLKNGIRCIGQEMDEEESEYSDWQGFD</sequence>
<evidence type="ECO:0000313" key="4">
    <source>
        <dbReference type="RefSeq" id="XP_022253549.1"/>
    </source>
</evidence>
<accession>A0ABM1TCE3</accession>
<proteinExistence type="inferred from homology"/>
<dbReference type="Proteomes" id="UP000694941">
    <property type="component" value="Unplaced"/>
</dbReference>
<dbReference type="InterPro" id="IPR026794">
    <property type="entry name" value="ADISSP"/>
</dbReference>
<gene>
    <name evidence="4" type="primary">LOC106469343</name>
</gene>
<protein>
    <recommendedName>
        <fullName evidence="2">Adipose-secreted signaling protein</fullName>
    </recommendedName>
</protein>
<dbReference type="Pfam" id="PF15006">
    <property type="entry name" value="DUF4517"/>
    <property type="match status" value="1"/>
</dbReference>
<dbReference type="PANTHER" id="PTHR13287">
    <property type="entry name" value="ADIPOSE-SECRETED SIGNALING PROTEIN"/>
    <property type="match status" value="1"/>
</dbReference>
<dbReference type="GeneID" id="106469343"/>
<reference evidence="4" key="1">
    <citation type="submission" date="2025-08" db="UniProtKB">
        <authorList>
            <consortium name="RefSeq"/>
        </authorList>
    </citation>
    <scope>IDENTIFICATION</scope>
    <source>
        <tissue evidence="4">Muscle</tissue>
    </source>
</reference>
<organism evidence="3 4">
    <name type="scientific">Limulus polyphemus</name>
    <name type="common">Atlantic horseshoe crab</name>
    <dbReference type="NCBI Taxonomy" id="6850"/>
    <lineage>
        <taxon>Eukaryota</taxon>
        <taxon>Metazoa</taxon>
        <taxon>Ecdysozoa</taxon>
        <taxon>Arthropoda</taxon>
        <taxon>Chelicerata</taxon>
        <taxon>Merostomata</taxon>
        <taxon>Xiphosura</taxon>
        <taxon>Limulidae</taxon>
        <taxon>Limulus</taxon>
    </lineage>
</organism>
<name>A0ABM1TCE3_LIMPO</name>
<evidence type="ECO:0000313" key="3">
    <source>
        <dbReference type="Proteomes" id="UP000694941"/>
    </source>
</evidence>
<evidence type="ECO:0000256" key="2">
    <source>
        <dbReference type="ARBA" id="ARBA00035300"/>
    </source>
</evidence>
<dbReference type="RefSeq" id="XP_022253549.1">
    <property type="nucleotide sequence ID" value="XM_022397841.1"/>
</dbReference>